<dbReference type="InterPro" id="IPR006223">
    <property type="entry name" value="GcvT"/>
</dbReference>
<evidence type="ECO:0000259" key="8">
    <source>
        <dbReference type="Pfam" id="PF01571"/>
    </source>
</evidence>
<evidence type="ECO:0000256" key="4">
    <source>
        <dbReference type="ARBA" id="ARBA00022679"/>
    </source>
</evidence>
<dbReference type="GO" id="GO:0008168">
    <property type="term" value="F:methyltransferase activity"/>
    <property type="evidence" value="ECO:0007669"/>
    <property type="project" value="UniProtKB-KW"/>
</dbReference>
<dbReference type="NCBIfam" id="TIGR00528">
    <property type="entry name" value="gcvT"/>
    <property type="match status" value="1"/>
</dbReference>
<evidence type="ECO:0000256" key="5">
    <source>
        <dbReference type="ARBA" id="ARBA00031395"/>
    </source>
</evidence>
<feature type="domain" description="Aminomethyltransferase C-terminal" evidence="9">
    <location>
        <begin position="293"/>
        <end position="369"/>
    </location>
</feature>
<evidence type="ECO:0000256" key="7">
    <source>
        <dbReference type="PIRSR" id="PIRSR006487-1"/>
    </source>
</evidence>
<protein>
    <recommendedName>
        <fullName evidence="2">aminomethyltransferase</fullName>
        <ecNumber evidence="2">2.1.2.10</ecNumber>
    </recommendedName>
    <alternativeName>
        <fullName evidence="5">Glycine cleavage system T protein</fullName>
    </alternativeName>
</protein>
<dbReference type="PIRSF" id="PIRSF006487">
    <property type="entry name" value="GcvT"/>
    <property type="match status" value="1"/>
</dbReference>
<dbReference type="Pfam" id="PF08669">
    <property type="entry name" value="GCV_T_C"/>
    <property type="match status" value="1"/>
</dbReference>
<dbReference type="AlphaFoldDB" id="A0A7C4NQ93"/>
<dbReference type="GO" id="GO:0005960">
    <property type="term" value="C:glycine cleavage complex"/>
    <property type="evidence" value="ECO:0007669"/>
    <property type="project" value="InterPro"/>
</dbReference>
<comment type="caution">
    <text evidence="11">The sequence shown here is derived from an EMBL/GenBank/DDBJ whole genome shotgun (WGS) entry which is preliminary data.</text>
</comment>
<name>A0A7C4NQ93_STAMA</name>
<feature type="binding site" evidence="7">
    <location>
        <position position="203"/>
    </location>
    <ligand>
        <name>substrate</name>
    </ligand>
</feature>
<dbReference type="GO" id="GO:0004047">
    <property type="term" value="F:aminomethyltransferase activity"/>
    <property type="evidence" value="ECO:0007669"/>
    <property type="project" value="UniProtKB-EC"/>
</dbReference>
<dbReference type="EMBL" id="DTBE01000102">
    <property type="protein sequence ID" value="HGQ59820.1"/>
    <property type="molecule type" value="Genomic_DNA"/>
</dbReference>
<dbReference type="PANTHER" id="PTHR43757">
    <property type="entry name" value="AMINOMETHYLTRANSFERASE"/>
    <property type="match status" value="1"/>
</dbReference>
<reference evidence="11" key="1">
    <citation type="journal article" date="2020" name="mSystems">
        <title>Genome- and Community-Level Interaction Insights into Carbon Utilization and Element Cycling Functions of Hydrothermarchaeota in Hydrothermal Sediment.</title>
        <authorList>
            <person name="Zhou Z."/>
            <person name="Liu Y."/>
            <person name="Xu W."/>
            <person name="Pan J."/>
            <person name="Luo Z.H."/>
            <person name="Li M."/>
        </authorList>
    </citation>
    <scope>NUCLEOTIDE SEQUENCE [LARGE SCALE GENOMIC DNA]</scope>
    <source>
        <strain evidence="10">SpSt-638</strain>
        <strain evidence="11">SpSt-648</strain>
    </source>
</reference>
<keyword evidence="4 11" id="KW-0808">Transferase</keyword>
<feature type="domain" description="GCVT N-terminal" evidence="8">
    <location>
        <begin position="13"/>
        <end position="251"/>
    </location>
</feature>
<evidence type="ECO:0000259" key="9">
    <source>
        <dbReference type="Pfam" id="PF08669"/>
    </source>
</evidence>
<evidence type="ECO:0000256" key="3">
    <source>
        <dbReference type="ARBA" id="ARBA00022576"/>
    </source>
</evidence>
<dbReference type="InterPro" id="IPR027266">
    <property type="entry name" value="TrmE/GcvT-like"/>
</dbReference>
<dbReference type="GO" id="GO:0008483">
    <property type="term" value="F:transaminase activity"/>
    <property type="evidence" value="ECO:0007669"/>
    <property type="project" value="UniProtKB-KW"/>
</dbReference>
<evidence type="ECO:0000313" key="10">
    <source>
        <dbReference type="EMBL" id="HGQ59820.1"/>
    </source>
</evidence>
<gene>
    <name evidence="11" type="primary">gcvT</name>
    <name evidence="10" type="ORF">ENU09_03810</name>
    <name evidence="11" type="ORF">ENU20_00070</name>
</gene>
<sequence>MNSFKIPLLDLYVEKLNADIGEFSGYLVPMKYTNSIEEALNVRNNVGFFDVSHMGRLVVKGGNAIEFLEYLYTKRISDTKEGFMSGPTLILTEKARVRDDEMLYRVRDDEWLIVVNAPARFKIIDFLRNASLSMNYRVEIEDYTEKYTMIAIQGPGSLNIMEKLGFPEAASLKPLEFRLNQVIGDTNVFLISRSGWTGEDGFELWLEHSEAADLVEKLVRNGVKPAGLIARDMLRMEMGYVLHGAEYGEDPSKYPCAIALRYGFKAIDWSKKGFLGENALRECRRSGVDYIRVGLKLSKKAGHVIPRSSSYVYVDDVEIGWVTSGAYSPVLERGIAQAYVKSRNALFGEEVEVEIRGKRVEAKIVDFPFIEKHRS</sequence>
<dbReference type="InterPro" id="IPR006222">
    <property type="entry name" value="GCVT_N"/>
</dbReference>
<evidence type="ECO:0000256" key="6">
    <source>
        <dbReference type="ARBA" id="ARBA00047665"/>
    </source>
</evidence>
<dbReference type="InterPro" id="IPR013977">
    <property type="entry name" value="GcvT_C"/>
</dbReference>
<dbReference type="Gene3D" id="3.30.1360.120">
    <property type="entry name" value="Probable tRNA modification gtpase trme, domain 1"/>
    <property type="match status" value="1"/>
</dbReference>
<dbReference type="EMBL" id="DTBP01000002">
    <property type="protein sequence ID" value="HGQ73473.1"/>
    <property type="molecule type" value="Genomic_DNA"/>
</dbReference>
<accession>A0A7C4NQ93</accession>
<dbReference type="EC" id="2.1.2.10" evidence="2"/>
<comment type="catalytic activity">
    <reaction evidence="6">
        <text>N(6)-[(R)-S(8)-aminomethyldihydrolipoyl]-L-lysyl-[protein] + (6S)-5,6,7,8-tetrahydrofolate = N(6)-[(R)-dihydrolipoyl]-L-lysyl-[protein] + (6R)-5,10-methylene-5,6,7,8-tetrahydrofolate + NH4(+)</text>
        <dbReference type="Rhea" id="RHEA:16945"/>
        <dbReference type="Rhea" id="RHEA-COMP:10475"/>
        <dbReference type="Rhea" id="RHEA-COMP:10492"/>
        <dbReference type="ChEBI" id="CHEBI:15636"/>
        <dbReference type="ChEBI" id="CHEBI:28938"/>
        <dbReference type="ChEBI" id="CHEBI:57453"/>
        <dbReference type="ChEBI" id="CHEBI:83100"/>
        <dbReference type="ChEBI" id="CHEBI:83143"/>
        <dbReference type="EC" id="2.1.2.10"/>
    </reaction>
</comment>
<organism evidence="11">
    <name type="scientific">Staphylothermus marinus</name>
    <dbReference type="NCBI Taxonomy" id="2280"/>
    <lineage>
        <taxon>Archaea</taxon>
        <taxon>Thermoproteota</taxon>
        <taxon>Thermoprotei</taxon>
        <taxon>Desulfurococcales</taxon>
        <taxon>Desulfurococcaceae</taxon>
        <taxon>Staphylothermus</taxon>
    </lineage>
</organism>
<evidence type="ECO:0000256" key="2">
    <source>
        <dbReference type="ARBA" id="ARBA00012616"/>
    </source>
</evidence>
<comment type="similarity">
    <text evidence="1">Belongs to the GcvT family.</text>
</comment>
<dbReference type="GO" id="GO:0006546">
    <property type="term" value="P:glycine catabolic process"/>
    <property type="evidence" value="ECO:0007669"/>
    <property type="project" value="InterPro"/>
</dbReference>
<keyword evidence="11" id="KW-0489">Methyltransferase</keyword>
<dbReference type="GO" id="GO:0032259">
    <property type="term" value="P:methylation"/>
    <property type="evidence" value="ECO:0007669"/>
    <property type="project" value="UniProtKB-KW"/>
</dbReference>
<dbReference type="Pfam" id="PF01571">
    <property type="entry name" value="GCV_T"/>
    <property type="match status" value="1"/>
</dbReference>
<dbReference type="PANTHER" id="PTHR43757:SF2">
    <property type="entry name" value="AMINOMETHYLTRANSFERASE, MITOCHONDRIAL"/>
    <property type="match status" value="1"/>
</dbReference>
<dbReference type="SUPFAM" id="SSF103025">
    <property type="entry name" value="Folate-binding domain"/>
    <property type="match status" value="1"/>
</dbReference>
<dbReference type="NCBIfam" id="NF001567">
    <property type="entry name" value="PRK00389.1"/>
    <property type="match status" value="1"/>
</dbReference>
<dbReference type="InterPro" id="IPR028896">
    <property type="entry name" value="GcvT/YgfZ/DmdA"/>
</dbReference>
<evidence type="ECO:0000256" key="1">
    <source>
        <dbReference type="ARBA" id="ARBA00008609"/>
    </source>
</evidence>
<evidence type="ECO:0000313" key="11">
    <source>
        <dbReference type="EMBL" id="HGQ73473.1"/>
    </source>
</evidence>
<keyword evidence="3" id="KW-0032">Aminotransferase</keyword>
<dbReference type="InterPro" id="IPR029043">
    <property type="entry name" value="GcvT/YgfZ_C"/>
</dbReference>
<proteinExistence type="inferred from homology"/>
<dbReference type="SUPFAM" id="SSF101790">
    <property type="entry name" value="Aminomethyltransferase beta-barrel domain"/>
    <property type="match status" value="1"/>
</dbReference>